<evidence type="ECO:0000259" key="11">
    <source>
        <dbReference type="PROSITE" id="PS51134"/>
    </source>
</evidence>
<dbReference type="PRINTS" id="PR00685">
    <property type="entry name" value="TIFACTORIIB"/>
</dbReference>
<keyword evidence="13" id="KW-1185">Reference proteome</keyword>
<dbReference type="InterPro" id="IPR036915">
    <property type="entry name" value="Cyclin-like_sf"/>
</dbReference>
<evidence type="ECO:0000256" key="3">
    <source>
        <dbReference type="ARBA" id="ARBA00022723"/>
    </source>
</evidence>
<dbReference type="Pfam" id="PF08271">
    <property type="entry name" value="Zn_Ribbon_TF"/>
    <property type="match status" value="1"/>
</dbReference>
<dbReference type="InterPro" id="IPR013763">
    <property type="entry name" value="Cyclin-like_dom"/>
</dbReference>
<keyword evidence="3" id="KW-0479">Metal-binding</keyword>
<comment type="subcellular location">
    <subcellularLocation>
        <location evidence="1">Nucleus</location>
    </subcellularLocation>
</comment>
<dbReference type="InterPro" id="IPR013137">
    <property type="entry name" value="Znf_TFIIB"/>
</dbReference>
<reference evidence="12 13" key="2">
    <citation type="journal article" date="2023" name="Mol. Biol. Evol.">
        <title>Genomics of Secondarily Temperate Adaptation in the Only Non-Antarctic Icefish.</title>
        <authorList>
            <person name="Rivera-Colon A.G."/>
            <person name="Rayamajhi N."/>
            <person name="Minhas B.F."/>
            <person name="Madrigal G."/>
            <person name="Bilyk K.T."/>
            <person name="Yoon V."/>
            <person name="Hune M."/>
            <person name="Gregory S."/>
            <person name="Cheng C.H.C."/>
            <person name="Catchen J.M."/>
        </authorList>
    </citation>
    <scope>NUCLEOTIDE SEQUENCE [LARGE SCALE GENOMIC DNA]</scope>
    <source>
        <strain evidence="12">JMC-PN-2008</strain>
    </source>
</reference>
<dbReference type="InterPro" id="IPR013150">
    <property type="entry name" value="TFIIB_cyclin"/>
</dbReference>
<dbReference type="GO" id="GO:0001006">
    <property type="term" value="F:RNA polymerase III type 3 promoter sequence-specific DNA binding"/>
    <property type="evidence" value="ECO:0007669"/>
    <property type="project" value="TreeGrafter"/>
</dbReference>
<dbReference type="GO" id="GO:0017025">
    <property type="term" value="F:TBP-class protein binding"/>
    <property type="evidence" value="ECO:0007669"/>
    <property type="project" value="InterPro"/>
</dbReference>
<dbReference type="SUPFAM" id="SSF47954">
    <property type="entry name" value="Cyclin-like"/>
    <property type="match status" value="1"/>
</dbReference>
<dbReference type="AlphaFoldDB" id="A0AAN7XAE0"/>
<dbReference type="PANTHER" id="PTHR11618:SF4">
    <property type="entry name" value="TRANSCRIPTION FACTOR IIIB 90 KDA SUBUNIT"/>
    <property type="match status" value="1"/>
</dbReference>
<dbReference type="Proteomes" id="UP001346869">
    <property type="component" value="Unassembled WGS sequence"/>
</dbReference>
<evidence type="ECO:0000256" key="10">
    <source>
        <dbReference type="PROSITE-ProRule" id="PRU00469"/>
    </source>
</evidence>
<evidence type="ECO:0000313" key="12">
    <source>
        <dbReference type="EMBL" id="KAK5857822.1"/>
    </source>
</evidence>
<keyword evidence="4" id="KW-0677">Repeat</keyword>
<keyword evidence="7" id="KW-0805">Transcription regulation</keyword>
<keyword evidence="6" id="KW-0862">Zinc</keyword>
<sequence>MSSKVCKNCGSSDIDVDHARGDAVCMTCGSVLEDNIIVSEVEFVETGGGGSSAVGQFVSAEGGHVNPSFGDNNHYQSMGRESRAQTVQRARQSINTLGHQLQMNKHCLDTALNFYKMALNKHLTRGRKSGHVIAACLYLVCRTEGTPHMLLDLSDLLQTAADVQTGFPQLLVCVVCVFRRKLLMLTDKAGASRSPESSN</sequence>
<organism evidence="12 13">
    <name type="scientific">Eleginops maclovinus</name>
    <name type="common">Patagonian blennie</name>
    <name type="synonym">Eleginus maclovinus</name>
    <dbReference type="NCBI Taxonomy" id="56733"/>
    <lineage>
        <taxon>Eukaryota</taxon>
        <taxon>Metazoa</taxon>
        <taxon>Chordata</taxon>
        <taxon>Craniata</taxon>
        <taxon>Vertebrata</taxon>
        <taxon>Euteleostomi</taxon>
        <taxon>Actinopterygii</taxon>
        <taxon>Neopterygii</taxon>
        <taxon>Teleostei</taxon>
        <taxon>Neoteleostei</taxon>
        <taxon>Acanthomorphata</taxon>
        <taxon>Eupercaria</taxon>
        <taxon>Perciformes</taxon>
        <taxon>Notothenioidei</taxon>
        <taxon>Eleginopidae</taxon>
        <taxon>Eleginops</taxon>
    </lineage>
</organism>
<proteinExistence type="inferred from homology"/>
<dbReference type="FunFam" id="2.20.25.10:FF:000012">
    <property type="entry name" value="Putative transcription factor IIIB 90 kDa subunit"/>
    <property type="match status" value="1"/>
</dbReference>
<evidence type="ECO:0000256" key="4">
    <source>
        <dbReference type="ARBA" id="ARBA00022737"/>
    </source>
</evidence>
<evidence type="ECO:0000256" key="2">
    <source>
        <dbReference type="ARBA" id="ARBA00010857"/>
    </source>
</evidence>
<evidence type="ECO:0000256" key="6">
    <source>
        <dbReference type="ARBA" id="ARBA00022833"/>
    </source>
</evidence>
<comment type="caution">
    <text evidence="12">The sequence shown here is derived from an EMBL/GenBank/DDBJ whole genome shotgun (WGS) entry which is preliminary data.</text>
</comment>
<dbReference type="GO" id="GO:0000126">
    <property type="term" value="C:transcription factor TFIIIB complex"/>
    <property type="evidence" value="ECO:0007669"/>
    <property type="project" value="TreeGrafter"/>
</dbReference>
<dbReference type="Gene3D" id="2.20.25.10">
    <property type="match status" value="1"/>
</dbReference>
<protein>
    <recommendedName>
        <fullName evidence="11">TFIIB-type domain-containing protein</fullName>
    </recommendedName>
</protein>
<dbReference type="GO" id="GO:0005634">
    <property type="term" value="C:nucleus"/>
    <property type="evidence" value="ECO:0007669"/>
    <property type="project" value="UniProtKB-SubCell"/>
</dbReference>
<dbReference type="Gene3D" id="1.10.472.10">
    <property type="entry name" value="Cyclin-like"/>
    <property type="match status" value="1"/>
</dbReference>
<dbReference type="EMBL" id="JAUZQC010000016">
    <property type="protein sequence ID" value="KAK5857822.1"/>
    <property type="molecule type" value="Genomic_DNA"/>
</dbReference>
<accession>A0AAN7XAE0</accession>
<gene>
    <name evidence="12" type="ORF">PBY51_011041</name>
</gene>
<dbReference type="Pfam" id="PF00382">
    <property type="entry name" value="TFIIB"/>
    <property type="match status" value="1"/>
</dbReference>
<dbReference type="CDD" id="cd20553">
    <property type="entry name" value="CYCLIN_TFIIIB90_rpt1"/>
    <property type="match status" value="1"/>
</dbReference>
<name>A0AAN7XAE0_ELEMC</name>
<evidence type="ECO:0000256" key="9">
    <source>
        <dbReference type="ARBA" id="ARBA00023242"/>
    </source>
</evidence>
<dbReference type="GO" id="GO:0000995">
    <property type="term" value="F:RNA polymerase III general transcription initiation factor activity"/>
    <property type="evidence" value="ECO:0007669"/>
    <property type="project" value="TreeGrafter"/>
</dbReference>
<dbReference type="PANTHER" id="PTHR11618">
    <property type="entry name" value="TRANSCRIPTION INITIATION FACTOR IIB-RELATED"/>
    <property type="match status" value="1"/>
</dbReference>
<comment type="similarity">
    <text evidence="2">Belongs to the TFIIB family.</text>
</comment>
<keyword evidence="9" id="KW-0539">Nucleus</keyword>
<dbReference type="PROSITE" id="PS51134">
    <property type="entry name" value="ZF_TFIIB"/>
    <property type="match status" value="1"/>
</dbReference>
<dbReference type="SMART" id="SM00385">
    <property type="entry name" value="CYCLIN"/>
    <property type="match status" value="1"/>
</dbReference>
<feature type="domain" description="TFIIB-type" evidence="11">
    <location>
        <begin position="2"/>
        <end position="33"/>
    </location>
</feature>
<dbReference type="GO" id="GO:0097550">
    <property type="term" value="C:transcription preinitiation complex"/>
    <property type="evidence" value="ECO:0007669"/>
    <property type="project" value="TreeGrafter"/>
</dbReference>
<dbReference type="GO" id="GO:0008270">
    <property type="term" value="F:zinc ion binding"/>
    <property type="evidence" value="ECO:0007669"/>
    <property type="project" value="UniProtKB-KW"/>
</dbReference>
<evidence type="ECO:0000256" key="1">
    <source>
        <dbReference type="ARBA" id="ARBA00004123"/>
    </source>
</evidence>
<reference evidence="12 13" key="1">
    <citation type="journal article" date="2023" name="Genes (Basel)">
        <title>Chromosome-Level Genome Assembly and Circadian Gene Repertoire of the Patagonia Blennie Eleginops maclovinus-The Closest Ancestral Proxy of Antarctic Cryonotothenioids.</title>
        <authorList>
            <person name="Cheng C.C."/>
            <person name="Rivera-Colon A.G."/>
            <person name="Minhas B.F."/>
            <person name="Wilson L."/>
            <person name="Rayamajhi N."/>
            <person name="Vargas-Chacoff L."/>
            <person name="Catchen J.M."/>
        </authorList>
    </citation>
    <scope>NUCLEOTIDE SEQUENCE [LARGE SCALE GENOMIC DNA]</scope>
    <source>
        <strain evidence="12">JMC-PN-2008</strain>
    </source>
</reference>
<keyword evidence="8" id="KW-0804">Transcription</keyword>
<evidence type="ECO:0000256" key="5">
    <source>
        <dbReference type="ARBA" id="ARBA00022771"/>
    </source>
</evidence>
<evidence type="ECO:0000256" key="7">
    <source>
        <dbReference type="ARBA" id="ARBA00023015"/>
    </source>
</evidence>
<dbReference type="FunFam" id="1.10.472.10:FF:000007">
    <property type="entry name" value="Transcription factor IIIB 90 kDa subunit"/>
    <property type="match status" value="1"/>
</dbReference>
<dbReference type="InterPro" id="IPR000812">
    <property type="entry name" value="TFIIB"/>
</dbReference>
<evidence type="ECO:0000256" key="8">
    <source>
        <dbReference type="ARBA" id="ARBA00023163"/>
    </source>
</evidence>
<dbReference type="GO" id="GO:0070897">
    <property type="term" value="P:transcription preinitiation complex assembly"/>
    <property type="evidence" value="ECO:0007669"/>
    <property type="project" value="InterPro"/>
</dbReference>
<dbReference type="SUPFAM" id="SSF57783">
    <property type="entry name" value="Zinc beta-ribbon"/>
    <property type="match status" value="1"/>
</dbReference>
<evidence type="ECO:0000313" key="13">
    <source>
        <dbReference type="Proteomes" id="UP001346869"/>
    </source>
</evidence>
<keyword evidence="5 10" id="KW-0863">Zinc-finger</keyword>